<accession>A0AAD3YAK6</accession>
<evidence type="ECO:0000313" key="6">
    <source>
        <dbReference type="Proteomes" id="UP001222932"/>
    </source>
</evidence>
<evidence type="ECO:0000259" key="4">
    <source>
        <dbReference type="Pfam" id="PF07859"/>
    </source>
</evidence>
<evidence type="ECO:0000313" key="5">
    <source>
        <dbReference type="EMBL" id="GMK56076.1"/>
    </source>
</evidence>
<name>A0AAD3YAK6_9TREE</name>
<dbReference type="EMBL" id="BTCM01000002">
    <property type="protein sequence ID" value="GMK56076.1"/>
    <property type="molecule type" value="Genomic_DNA"/>
</dbReference>
<feature type="domain" description="Alpha/beta hydrolase fold-3" evidence="4">
    <location>
        <begin position="169"/>
        <end position="333"/>
    </location>
</feature>
<dbReference type="PANTHER" id="PTHR48081">
    <property type="entry name" value="AB HYDROLASE SUPERFAMILY PROTEIN C4A8.06C"/>
    <property type="match status" value="1"/>
</dbReference>
<dbReference type="PANTHER" id="PTHR48081:SF31">
    <property type="entry name" value="STERYL ACETYL HYDROLASE MUG81-RELATED"/>
    <property type="match status" value="1"/>
</dbReference>
<evidence type="ECO:0000256" key="1">
    <source>
        <dbReference type="ARBA" id="ARBA00010515"/>
    </source>
</evidence>
<dbReference type="SUPFAM" id="SSF53474">
    <property type="entry name" value="alpha/beta-Hydrolases"/>
    <property type="match status" value="1"/>
</dbReference>
<reference evidence="5" key="1">
    <citation type="journal article" date="2023" name="BMC Genomics">
        <title>Chromosome-level genome assemblies of Cutaneotrichosporon spp. (Trichosporonales, Basidiomycota) reveal imbalanced evolution between nucleotide sequences and chromosome synteny.</title>
        <authorList>
            <person name="Kobayashi Y."/>
            <person name="Kayamori A."/>
            <person name="Aoki K."/>
            <person name="Shiwa Y."/>
            <person name="Matsutani M."/>
            <person name="Fujita N."/>
            <person name="Sugita T."/>
            <person name="Iwasaki W."/>
            <person name="Tanaka N."/>
            <person name="Takashima M."/>
        </authorList>
    </citation>
    <scope>NUCLEOTIDE SEQUENCE</scope>
    <source>
        <strain evidence="5">HIS016</strain>
    </source>
</reference>
<dbReference type="InterPro" id="IPR033140">
    <property type="entry name" value="Lipase_GDXG_put_SER_AS"/>
</dbReference>
<keyword evidence="2" id="KW-0378">Hydrolase</keyword>
<dbReference type="InterPro" id="IPR029058">
    <property type="entry name" value="AB_hydrolase_fold"/>
</dbReference>
<protein>
    <recommendedName>
        <fullName evidence="4">Alpha/beta hydrolase fold-3 domain-containing protein</fullName>
    </recommendedName>
</protein>
<dbReference type="AlphaFoldDB" id="A0AAD3YAK6"/>
<keyword evidence="6" id="KW-1185">Reference proteome</keyword>
<dbReference type="Proteomes" id="UP001222932">
    <property type="component" value="Unassembled WGS sequence"/>
</dbReference>
<dbReference type="InterPro" id="IPR013094">
    <property type="entry name" value="AB_hydrolase_3"/>
</dbReference>
<dbReference type="PROSITE" id="PS01174">
    <property type="entry name" value="LIPASE_GDXG_SER"/>
    <property type="match status" value="1"/>
</dbReference>
<dbReference type="Pfam" id="PF07859">
    <property type="entry name" value="Abhydrolase_3"/>
    <property type="match status" value="1"/>
</dbReference>
<feature type="active site" evidence="3">
    <location>
        <position position="245"/>
    </location>
</feature>
<comment type="caution">
    <text evidence="5">The sequence shown here is derived from an EMBL/GenBank/DDBJ whole genome shotgun (WGS) entry which is preliminary data.</text>
</comment>
<dbReference type="Gene3D" id="3.40.50.1820">
    <property type="entry name" value="alpha/beta hydrolase"/>
    <property type="match status" value="1"/>
</dbReference>
<gene>
    <name evidence="5" type="ORF">CspeluHIS016_0211320</name>
</gene>
<evidence type="ECO:0000256" key="2">
    <source>
        <dbReference type="ARBA" id="ARBA00022801"/>
    </source>
</evidence>
<proteinExistence type="inferred from homology"/>
<sequence length="442" mass="46324">MAPPVSPISTVATVAQAATAAASTLLRSSPAPAPNGLPRWLASLITHAATLAVLPTLPYAVVQHALYRPKQPLKVWLIAHLLRNRSNLAPILEACYSEEEAASAAFKPILPFPKGIWDDVACEVVSIPPAPEDWAPVRAVELPAPVVAATRPGFLLTPARAEKEAHRLIIHCHGGGYTRGHPLWTPLGAKLARDTRTPVLAVQYRKCVTAATAFPAPLLDALAAYHYATDTLGYDAQDIVLAGDSAGGHLALAVLQMLVRAAQPLPRGVALSSPWGDLTFSHPSIWHNSYVDYLALNAGKAVVASVARHYTPAAVRGPLLSPALAPAGTWRALRRTAGRVAQGAGEGQGQGGDGAGTRVFIQVGSGEGFYDEALALAQTMRGDGVCVTVDTEEGGLHCGALTGFLGGEAYARFAEGTARLLQGGPRESMSIPQVAERALRLL</sequence>
<comment type="similarity">
    <text evidence="1">Belongs to the 'GDXG' lipolytic enzyme family.</text>
</comment>
<dbReference type="InterPro" id="IPR050300">
    <property type="entry name" value="GDXG_lipolytic_enzyme"/>
</dbReference>
<evidence type="ECO:0000256" key="3">
    <source>
        <dbReference type="PROSITE-ProRule" id="PRU10038"/>
    </source>
</evidence>
<dbReference type="GO" id="GO:0016787">
    <property type="term" value="F:hydrolase activity"/>
    <property type="evidence" value="ECO:0007669"/>
    <property type="project" value="UniProtKB-KW"/>
</dbReference>
<reference evidence="5" key="2">
    <citation type="submission" date="2023-06" db="EMBL/GenBank/DDBJ databases">
        <authorList>
            <person name="Kobayashi Y."/>
            <person name="Kayamori A."/>
            <person name="Aoki K."/>
            <person name="Shiwa Y."/>
            <person name="Fujita N."/>
            <person name="Sugita T."/>
            <person name="Iwasaki W."/>
            <person name="Tanaka N."/>
            <person name="Takashima M."/>
        </authorList>
    </citation>
    <scope>NUCLEOTIDE SEQUENCE</scope>
    <source>
        <strain evidence="5">HIS016</strain>
    </source>
</reference>
<organism evidence="5 6">
    <name type="scientific">Cutaneotrichosporon spelunceum</name>
    <dbReference type="NCBI Taxonomy" id="1672016"/>
    <lineage>
        <taxon>Eukaryota</taxon>
        <taxon>Fungi</taxon>
        <taxon>Dikarya</taxon>
        <taxon>Basidiomycota</taxon>
        <taxon>Agaricomycotina</taxon>
        <taxon>Tremellomycetes</taxon>
        <taxon>Trichosporonales</taxon>
        <taxon>Trichosporonaceae</taxon>
        <taxon>Cutaneotrichosporon</taxon>
    </lineage>
</organism>